<accession>A0A821VWF9</accession>
<dbReference type="InterPro" id="IPR050527">
    <property type="entry name" value="Snail/Krueppel_Znf"/>
</dbReference>
<dbReference type="SMART" id="SM00355">
    <property type="entry name" value="ZnF_C2H2"/>
    <property type="match status" value="11"/>
</dbReference>
<feature type="domain" description="C2H2-type" evidence="9">
    <location>
        <begin position="254"/>
        <end position="281"/>
    </location>
</feature>
<feature type="domain" description="C2H2-type" evidence="9">
    <location>
        <begin position="366"/>
        <end position="394"/>
    </location>
</feature>
<evidence type="ECO:0000256" key="1">
    <source>
        <dbReference type="ARBA" id="ARBA00004123"/>
    </source>
</evidence>
<gene>
    <name evidence="10" type="ORF">PMACD_LOCUS12388</name>
</gene>
<dbReference type="InterPro" id="IPR013087">
    <property type="entry name" value="Znf_C2H2_type"/>
</dbReference>
<comment type="subcellular location">
    <subcellularLocation>
        <location evidence="1">Nucleus</location>
    </subcellularLocation>
</comment>
<keyword evidence="4 8" id="KW-0863">Zinc-finger</keyword>
<evidence type="ECO:0000256" key="8">
    <source>
        <dbReference type="PROSITE-ProRule" id="PRU00042"/>
    </source>
</evidence>
<dbReference type="PANTHER" id="PTHR24388:SF104">
    <property type="entry name" value="AT-RICH BINDING PROTEIN-RELATED"/>
    <property type="match status" value="1"/>
</dbReference>
<dbReference type="InterPro" id="IPR036236">
    <property type="entry name" value="Znf_C2H2_sf"/>
</dbReference>
<evidence type="ECO:0000259" key="9">
    <source>
        <dbReference type="PROSITE" id="PS50157"/>
    </source>
</evidence>
<dbReference type="InterPro" id="IPR022755">
    <property type="entry name" value="Znf_C2H2_jaz"/>
</dbReference>
<dbReference type="GO" id="GO:0005634">
    <property type="term" value="C:nucleus"/>
    <property type="evidence" value="ECO:0007669"/>
    <property type="project" value="UniProtKB-SubCell"/>
</dbReference>
<dbReference type="Pfam" id="PF00096">
    <property type="entry name" value="zf-C2H2"/>
    <property type="match status" value="3"/>
</dbReference>
<feature type="domain" description="C2H2-type" evidence="9">
    <location>
        <begin position="338"/>
        <end position="365"/>
    </location>
</feature>
<keyword evidence="5" id="KW-0862">Zinc</keyword>
<dbReference type="GO" id="GO:0000978">
    <property type="term" value="F:RNA polymerase II cis-regulatory region sequence-specific DNA binding"/>
    <property type="evidence" value="ECO:0007669"/>
    <property type="project" value="TreeGrafter"/>
</dbReference>
<evidence type="ECO:0000313" key="11">
    <source>
        <dbReference type="Proteomes" id="UP000663880"/>
    </source>
</evidence>
<sequence length="559" mass="65000">MIDILPLKSIMEQATGLCQTCLQRSEYLKPVPKEDENIFKTLLLTTEEIKLCICFLCYHMLRKISNFLKQCQLAQEYLQCSTVESNLPNVEHVYNLSTSQIKYDYIGDSSAIKDEIDEDFTMTYFDEDFANNDVTPSVKEEIVVFQNAIDFKDLNDKDPIDVKETKDKKSRKNSKKSVVGSIPAGFTSRMVRETDEYTVIKLTKEQVQQEMERNRQTEKYKGAPYKCELCVKYFNFEDVLSTHLEKHSPKNGDFKCHICTQYCPSAVSLRGHMKSHTTKYKCKICGIVRLSRQHILEHYMLDHTEDIPAYKCNECDFTTNKRTVIQRHARTHADSDIHTCHECGRGFKSKETLRVHTTRHDVKKRFSCDTCKRTFIFKSLLEKHIRSVHIDKDFYCVECDIKFTSMEALKQHFKRSKKHTDPSHYKYDCNLCAEKFLTKARLDHHETSLHNLPKTSHCDQCSKVYSGPEALRLHVRRAHPVGESRSEYQCGVCCKVFTRKSGLKVHSRVHTGERPYTCACGEAFTQQASLRAHHAAKHKVLLVQSHKYLHKIVRVLHIL</sequence>
<proteinExistence type="inferred from homology"/>
<feature type="domain" description="C2H2-type" evidence="9">
    <location>
        <begin position="456"/>
        <end position="479"/>
    </location>
</feature>
<evidence type="ECO:0000256" key="4">
    <source>
        <dbReference type="ARBA" id="ARBA00022771"/>
    </source>
</evidence>
<keyword evidence="11" id="KW-1185">Reference proteome</keyword>
<feature type="domain" description="C2H2-type" evidence="9">
    <location>
        <begin position="394"/>
        <end position="424"/>
    </location>
</feature>
<dbReference type="Pfam" id="PF12171">
    <property type="entry name" value="zf-C2H2_jaz"/>
    <property type="match status" value="1"/>
</dbReference>
<keyword evidence="2" id="KW-0479">Metal-binding</keyword>
<feature type="domain" description="C2H2-type" evidence="9">
    <location>
        <begin position="280"/>
        <end position="308"/>
    </location>
</feature>
<evidence type="ECO:0000256" key="2">
    <source>
        <dbReference type="ARBA" id="ARBA00022723"/>
    </source>
</evidence>
<name>A0A821VWF9_9NEOP</name>
<organism evidence="10 11">
    <name type="scientific">Pieris macdunnoughi</name>
    <dbReference type="NCBI Taxonomy" id="345717"/>
    <lineage>
        <taxon>Eukaryota</taxon>
        <taxon>Metazoa</taxon>
        <taxon>Ecdysozoa</taxon>
        <taxon>Arthropoda</taxon>
        <taxon>Hexapoda</taxon>
        <taxon>Insecta</taxon>
        <taxon>Pterygota</taxon>
        <taxon>Neoptera</taxon>
        <taxon>Endopterygota</taxon>
        <taxon>Lepidoptera</taxon>
        <taxon>Glossata</taxon>
        <taxon>Ditrysia</taxon>
        <taxon>Papilionoidea</taxon>
        <taxon>Pieridae</taxon>
        <taxon>Pierinae</taxon>
        <taxon>Pieris</taxon>
    </lineage>
</organism>
<dbReference type="FunFam" id="3.30.160.60:FF:000744">
    <property type="entry name" value="zinc finger E-box-binding homeobox 1"/>
    <property type="match status" value="1"/>
</dbReference>
<evidence type="ECO:0000256" key="3">
    <source>
        <dbReference type="ARBA" id="ARBA00022737"/>
    </source>
</evidence>
<dbReference type="Gene3D" id="3.30.160.60">
    <property type="entry name" value="Classic Zinc Finger"/>
    <property type="match status" value="7"/>
</dbReference>
<dbReference type="GO" id="GO:0008270">
    <property type="term" value="F:zinc ion binding"/>
    <property type="evidence" value="ECO:0007669"/>
    <property type="project" value="UniProtKB-KW"/>
</dbReference>
<dbReference type="GO" id="GO:0000981">
    <property type="term" value="F:DNA-binding transcription factor activity, RNA polymerase II-specific"/>
    <property type="evidence" value="ECO:0007669"/>
    <property type="project" value="TreeGrafter"/>
</dbReference>
<reference evidence="10" key="1">
    <citation type="submission" date="2021-02" db="EMBL/GenBank/DDBJ databases">
        <authorList>
            <person name="Steward A R."/>
        </authorList>
    </citation>
    <scope>NUCLEOTIDE SEQUENCE</scope>
</reference>
<evidence type="ECO:0000313" key="10">
    <source>
        <dbReference type="EMBL" id="CAF4913862.1"/>
    </source>
</evidence>
<feature type="domain" description="C2H2-type" evidence="9">
    <location>
        <begin position="427"/>
        <end position="455"/>
    </location>
</feature>
<protein>
    <recommendedName>
        <fullName evidence="9">C2H2-type domain-containing protein</fullName>
    </recommendedName>
</protein>
<dbReference type="PANTHER" id="PTHR24388">
    <property type="entry name" value="ZINC FINGER PROTEIN"/>
    <property type="match status" value="1"/>
</dbReference>
<keyword evidence="6" id="KW-0539">Nucleus</keyword>
<dbReference type="SUPFAM" id="SSF57667">
    <property type="entry name" value="beta-beta-alpha zinc fingers"/>
    <property type="match status" value="5"/>
</dbReference>
<dbReference type="FunFam" id="3.30.160.60:FF:000446">
    <property type="entry name" value="Zinc finger protein"/>
    <property type="match status" value="1"/>
</dbReference>
<dbReference type="OrthoDB" id="10039931at2759"/>
<comment type="similarity">
    <text evidence="7">Belongs to the snail C2H2-type zinc-finger protein family.</text>
</comment>
<dbReference type="EMBL" id="CAJOBZ010000047">
    <property type="protein sequence ID" value="CAF4913862.1"/>
    <property type="molecule type" value="Genomic_DNA"/>
</dbReference>
<dbReference type="PROSITE" id="PS50157">
    <property type="entry name" value="ZINC_FINGER_C2H2_2"/>
    <property type="match status" value="10"/>
</dbReference>
<dbReference type="AlphaFoldDB" id="A0A821VWF9"/>
<comment type="caution">
    <text evidence="10">The sequence shown here is derived from an EMBL/GenBank/DDBJ whole genome shotgun (WGS) entry which is preliminary data.</text>
</comment>
<feature type="domain" description="C2H2-type" evidence="9">
    <location>
        <begin position="488"/>
        <end position="515"/>
    </location>
</feature>
<feature type="domain" description="C2H2-type" evidence="9">
    <location>
        <begin position="310"/>
        <end position="337"/>
    </location>
</feature>
<keyword evidence="3" id="KW-0677">Repeat</keyword>
<evidence type="ECO:0000256" key="7">
    <source>
        <dbReference type="ARBA" id="ARBA00037948"/>
    </source>
</evidence>
<dbReference type="PROSITE" id="PS00028">
    <property type="entry name" value="ZINC_FINGER_C2H2_1"/>
    <property type="match status" value="6"/>
</dbReference>
<evidence type="ECO:0000256" key="6">
    <source>
        <dbReference type="ARBA" id="ARBA00023242"/>
    </source>
</evidence>
<dbReference type="Proteomes" id="UP000663880">
    <property type="component" value="Unassembled WGS sequence"/>
</dbReference>
<feature type="domain" description="C2H2-type" evidence="9">
    <location>
        <begin position="225"/>
        <end position="252"/>
    </location>
</feature>
<evidence type="ECO:0000256" key="5">
    <source>
        <dbReference type="ARBA" id="ARBA00022833"/>
    </source>
</evidence>